<dbReference type="InterPro" id="IPR029154">
    <property type="entry name" value="HIBADH-like_NADP-bd"/>
</dbReference>
<protein>
    <submittedName>
        <fullName evidence="9">3-hydroxyisobutyrate dehydrogenase</fullName>
        <ecNumber evidence="9">1.1.1.31</ecNumber>
    </submittedName>
</protein>
<dbReference type="InterPro" id="IPR036291">
    <property type="entry name" value="NAD(P)-bd_dom_sf"/>
</dbReference>
<evidence type="ECO:0000256" key="3">
    <source>
        <dbReference type="ARBA" id="ARBA00022456"/>
    </source>
</evidence>
<dbReference type="InterPro" id="IPR008927">
    <property type="entry name" value="6-PGluconate_DH-like_C_sf"/>
</dbReference>
<comment type="pathway">
    <text evidence="1">Amino-acid degradation.</text>
</comment>
<evidence type="ECO:0000256" key="5">
    <source>
        <dbReference type="ARBA" id="ARBA00023027"/>
    </source>
</evidence>
<keyword evidence="3" id="KW-0101">Branched-chain amino acid catabolism</keyword>
<evidence type="ECO:0000259" key="8">
    <source>
        <dbReference type="Pfam" id="PF14833"/>
    </source>
</evidence>
<dbReference type="SUPFAM" id="SSF51735">
    <property type="entry name" value="NAD(P)-binding Rossmann-fold domains"/>
    <property type="match status" value="1"/>
</dbReference>
<dbReference type="Gene3D" id="3.40.50.720">
    <property type="entry name" value="NAD(P)-binding Rossmann-like Domain"/>
    <property type="match status" value="1"/>
</dbReference>
<comment type="similarity">
    <text evidence="2">Belongs to the HIBADH-related family.</text>
</comment>
<keyword evidence="10" id="KW-1185">Reference proteome</keyword>
<dbReference type="Proteomes" id="UP000469215">
    <property type="component" value="Unassembled WGS sequence"/>
</dbReference>
<dbReference type="EMBL" id="WWEQ01000052">
    <property type="protein sequence ID" value="MYM20428.1"/>
    <property type="molecule type" value="Genomic_DNA"/>
</dbReference>
<dbReference type="InterPro" id="IPR015815">
    <property type="entry name" value="HIBADH-related"/>
</dbReference>
<feature type="domain" description="3-hydroxyisobutyrate dehydrogenase-like NAD-binding" evidence="8">
    <location>
        <begin position="166"/>
        <end position="290"/>
    </location>
</feature>
<dbReference type="GO" id="GO:0051287">
    <property type="term" value="F:NAD binding"/>
    <property type="evidence" value="ECO:0007669"/>
    <property type="project" value="InterPro"/>
</dbReference>
<evidence type="ECO:0000259" key="7">
    <source>
        <dbReference type="Pfam" id="PF03446"/>
    </source>
</evidence>
<name>A0A6N9H8R5_9MICO</name>
<organism evidence="9 10">
    <name type="scientific">Brevibacterium rongguiense</name>
    <dbReference type="NCBI Taxonomy" id="2695267"/>
    <lineage>
        <taxon>Bacteria</taxon>
        <taxon>Bacillati</taxon>
        <taxon>Actinomycetota</taxon>
        <taxon>Actinomycetes</taxon>
        <taxon>Micrococcales</taxon>
        <taxon>Brevibacteriaceae</taxon>
        <taxon>Brevibacterium</taxon>
    </lineage>
</organism>
<dbReference type="GO" id="GO:0050661">
    <property type="term" value="F:NADP binding"/>
    <property type="evidence" value="ECO:0007669"/>
    <property type="project" value="InterPro"/>
</dbReference>
<dbReference type="InterPro" id="IPR006115">
    <property type="entry name" value="6PGDH_NADP-bd"/>
</dbReference>
<dbReference type="GO" id="GO:0009083">
    <property type="term" value="P:branched-chain amino acid catabolic process"/>
    <property type="evidence" value="ECO:0007669"/>
    <property type="project" value="UniProtKB-KW"/>
</dbReference>
<dbReference type="Gene3D" id="1.10.1040.10">
    <property type="entry name" value="N-(1-d-carboxylethyl)-l-norvaline Dehydrogenase, domain 2"/>
    <property type="match status" value="1"/>
</dbReference>
<dbReference type="NCBIfam" id="TIGR01692">
    <property type="entry name" value="HIBADH"/>
    <property type="match status" value="1"/>
</dbReference>
<feature type="active site" evidence="6">
    <location>
        <position position="171"/>
    </location>
</feature>
<dbReference type="GO" id="GO:0008442">
    <property type="term" value="F:3-hydroxyisobutyrate dehydrogenase activity"/>
    <property type="evidence" value="ECO:0007669"/>
    <property type="project" value="UniProtKB-EC"/>
</dbReference>
<evidence type="ECO:0000256" key="2">
    <source>
        <dbReference type="ARBA" id="ARBA00009080"/>
    </source>
</evidence>
<dbReference type="SUPFAM" id="SSF48179">
    <property type="entry name" value="6-phosphogluconate dehydrogenase C-terminal domain-like"/>
    <property type="match status" value="1"/>
</dbReference>
<dbReference type="InterPro" id="IPR013328">
    <property type="entry name" value="6PGD_dom2"/>
</dbReference>
<evidence type="ECO:0000256" key="1">
    <source>
        <dbReference type="ARBA" id="ARBA00005023"/>
    </source>
</evidence>
<sequence length="302" mass="31219">MATIGWIGLGNMGRPMTKNLVAAGHTVNGYDVVPEAVEAAKEGGVNAVGSIAEAVAGADIVFTMLPKGEHARAVHMDPGGVLEHADASTLLIDSSTIDFDSARALHKAAREAGFRFLDAPVSGGVTGAAAGTLTFMVGGSDEDFERAKPVIEPMAGNIFHAGGEAAGQAAKIVNNMQLAISLQGVVEGAVLAQRFGLEPKTFFDIAKVSSGDSWPLRTWYPVPGVVDTAASNNGFQPGFSTMLMHKDVGLAIEGAKTKGVDLPAASLVYEQLQKLIDEDLAGLDTTALIKNIDPEAEGLPQG</sequence>
<dbReference type="Pfam" id="PF03446">
    <property type="entry name" value="NAD_binding_2"/>
    <property type="match status" value="1"/>
</dbReference>
<feature type="domain" description="6-phosphogluconate dehydrogenase NADP-binding" evidence="7">
    <location>
        <begin position="3"/>
        <end position="162"/>
    </location>
</feature>
<evidence type="ECO:0000313" key="10">
    <source>
        <dbReference type="Proteomes" id="UP000469215"/>
    </source>
</evidence>
<comment type="caution">
    <text evidence="9">The sequence shown here is derived from an EMBL/GenBank/DDBJ whole genome shotgun (WGS) entry which is preliminary data.</text>
</comment>
<gene>
    <name evidence="9" type="primary">mmsB</name>
    <name evidence="9" type="ORF">GSY69_10755</name>
</gene>
<accession>A0A6N9H8R5</accession>
<evidence type="ECO:0000256" key="4">
    <source>
        <dbReference type="ARBA" id="ARBA00023002"/>
    </source>
</evidence>
<dbReference type="PIRSF" id="PIRSF000103">
    <property type="entry name" value="HIBADH"/>
    <property type="match status" value="1"/>
</dbReference>
<keyword evidence="4 9" id="KW-0560">Oxidoreductase</keyword>
<dbReference type="PANTHER" id="PTHR22981:SF7">
    <property type="entry name" value="3-HYDROXYISOBUTYRATE DEHYDROGENASE, MITOCHONDRIAL"/>
    <property type="match status" value="1"/>
</dbReference>
<dbReference type="EC" id="1.1.1.31" evidence="9"/>
<dbReference type="Pfam" id="PF14833">
    <property type="entry name" value="NAD_binding_11"/>
    <property type="match status" value="1"/>
</dbReference>
<keyword evidence="5" id="KW-0520">NAD</keyword>
<evidence type="ECO:0000256" key="6">
    <source>
        <dbReference type="PIRSR" id="PIRSR000103-1"/>
    </source>
</evidence>
<dbReference type="InterPro" id="IPR011548">
    <property type="entry name" value="HIBADH"/>
</dbReference>
<evidence type="ECO:0000313" key="9">
    <source>
        <dbReference type="EMBL" id="MYM20428.1"/>
    </source>
</evidence>
<reference evidence="9 10" key="1">
    <citation type="submission" date="2020-01" db="EMBL/GenBank/DDBJ databases">
        <authorList>
            <person name="Deng T."/>
        </authorList>
    </citation>
    <scope>NUCLEOTIDE SEQUENCE [LARGE SCALE GENOMIC DNA]</scope>
    <source>
        <strain evidence="9 10">5221</strain>
    </source>
</reference>
<dbReference type="AlphaFoldDB" id="A0A6N9H8R5"/>
<proteinExistence type="inferred from homology"/>
<dbReference type="PANTHER" id="PTHR22981">
    <property type="entry name" value="3-HYDROXYISOBUTYRATE DEHYDROGENASE-RELATED"/>
    <property type="match status" value="1"/>
</dbReference>